<evidence type="ECO:0000313" key="2">
    <source>
        <dbReference type="Proteomes" id="UP001144205"/>
    </source>
</evidence>
<reference evidence="1" key="1">
    <citation type="journal article" date="2023" name="Int. J. Syst. Evol. Microbiol.">
        <title>Sinisalibacter aestuarii sp. nov., isolated from estuarine sediment of the Arakawa River.</title>
        <authorList>
            <person name="Arafat S.T."/>
            <person name="Hirano S."/>
            <person name="Sato A."/>
            <person name="Takeuchi K."/>
            <person name="Yasuda T."/>
            <person name="Terahara T."/>
            <person name="Hamada M."/>
            <person name="Kobayashi T."/>
        </authorList>
    </citation>
    <scope>NUCLEOTIDE SEQUENCE</scope>
    <source>
        <strain evidence="1">B-399</strain>
    </source>
</reference>
<evidence type="ECO:0000313" key="1">
    <source>
        <dbReference type="EMBL" id="GKY88428.1"/>
    </source>
</evidence>
<organism evidence="1 2">
    <name type="scientific">Sinisalibacter aestuarii</name>
    <dbReference type="NCBI Taxonomy" id="2949426"/>
    <lineage>
        <taxon>Bacteria</taxon>
        <taxon>Pseudomonadati</taxon>
        <taxon>Pseudomonadota</taxon>
        <taxon>Alphaproteobacteria</taxon>
        <taxon>Rhodobacterales</taxon>
        <taxon>Roseobacteraceae</taxon>
        <taxon>Sinisalibacter</taxon>
    </lineage>
</organism>
<keyword evidence="2" id="KW-1185">Reference proteome</keyword>
<accession>A0ABQ5LV12</accession>
<proteinExistence type="predicted"/>
<evidence type="ECO:0008006" key="3">
    <source>
        <dbReference type="Google" id="ProtNLM"/>
    </source>
</evidence>
<dbReference type="Proteomes" id="UP001144205">
    <property type="component" value="Unassembled WGS sequence"/>
</dbReference>
<sequence length="96" mass="9838">MDVLLHITTPNAAPVAAALGWALTAEGASWGCFLTNDGVKALGEAEFSTAIDGAARVAVCEHSWDLHMAGADCPVERGSQTVNSALMAEAARVVSL</sequence>
<dbReference type="EMBL" id="BROH01000006">
    <property type="protein sequence ID" value="GKY88428.1"/>
    <property type="molecule type" value="Genomic_DNA"/>
</dbReference>
<gene>
    <name evidence="1" type="ORF">STA1M1_22970</name>
</gene>
<comment type="caution">
    <text evidence="1">The sequence shown here is derived from an EMBL/GenBank/DDBJ whole genome shotgun (WGS) entry which is preliminary data.</text>
</comment>
<protein>
    <recommendedName>
        <fullName evidence="3">DsrE family protein</fullName>
    </recommendedName>
</protein>
<name>A0ABQ5LV12_9RHOB</name>
<dbReference type="RefSeq" id="WP_281842468.1">
    <property type="nucleotide sequence ID" value="NZ_BROH01000006.1"/>
</dbReference>